<dbReference type="SUPFAM" id="SSF55785">
    <property type="entry name" value="PYP-like sensor domain (PAS domain)"/>
    <property type="match status" value="2"/>
</dbReference>
<dbReference type="InterPro" id="IPR001932">
    <property type="entry name" value="PPM-type_phosphatase-like_dom"/>
</dbReference>
<name>A0ABU2MQM5_9ACTN</name>
<organism evidence="3 4">
    <name type="scientific">Streptomyces litchfieldiae</name>
    <dbReference type="NCBI Taxonomy" id="3075543"/>
    <lineage>
        <taxon>Bacteria</taxon>
        <taxon>Bacillati</taxon>
        <taxon>Actinomycetota</taxon>
        <taxon>Actinomycetes</taxon>
        <taxon>Kitasatosporales</taxon>
        <taxon>Streptomycetaceae</taxon>
        <taxon>Streptomyces</taxon>
    </lineage>
</organism>
<dbReference type="InterPro" id="IPR013656">
    <property type="entry name" value="PAS_4"/>
</dbReference>
<protein>
    <submittedName>
        <fullName evidence="3">SpoIIE family protein phosphatase</fullName>
    </submittedName>
</protein>
<dbReference type="InterPro" id="IPR003018">
    <property type="entry name" value="GAF"/>
</dbReference>
<dbReference type="Gene3D" id="3.60.40.10">
    <property type="entry name" value="PPM-type phosphatase domain"/>
    <property type="match status" value="1"/>
</dbReference>
<dbReference type="SMART" id="SM00331">
    <property type="entry name" value="PP2C_SIG"/>
    <property type="match status" value="1"/>
</dbReference>
<dbReference type="EMBL" id="JAVREL010000007">
    <property type="protein sequence ID" value="MDT0343815.1"/>
    <property type="molecule type" value="Genomic_DNA"/>
</dbReference>
<reference evidence="4" key="1">
    <citation type="submission" date="2023-07" db="EMBL/GenBank/DDBJ databases">
        <title>30 novel species of actinomycetes from the DSMZ collection.</title>
        <authorList>
            <person name="Nouioui I."/>
        </authorList>
    </citation>
    <scope>NUCLEOTIDE SEQUENCE [LARGE SCALE GENOMIC DNA]</scope>
    <source>
        <strain evidence="4">DSM 44938</strain>
    </source>
</reference>
<dbReference type="InterPro" id="IPR036457">
    <property type="entry name" value="PPM-type-like_dom_sf"/>
</dbReference>
<dbReference type="InterPro" id="IPR000014">
    <property type="entry name" value="PAS"/>
</dbReference>
<evidence type="ECO:0000256" key="1">
    <source>
        <dbReference type="ARBA" id="ARBA00022801"/>
    </source>
</evidence>
<sequence>MPPESATAATVAVPAPGSLLDEVRLAVFVLDGAGHVVLWSPEAERLFGHPADRVLGEPAESLLVPARLRRAVRGWFERTWAGPSWAGVLPALRADGTTLQVEIRSRRLTDPDGAARILAHAADTTTVRRLETDLAMSASLINQSPIGLALFDTELRWLRVNPALERLNGIPADALLGRRFGEVLGDTDVRDVESAIRHVMATGEPLLDHRTTGRTPADPGHDHVWSVSYYRVDDPAGRTIGVAASAIDVTERQRANAEVAAARERLAVIADSGTRVGTTLDLPRTARELAEVVVPRLADLAAVDILDPVLGGESAPAAPPAGAARFRTLAVIAGGGFDAGRAAYRIGEPTSHGPDHVLTRCVRQARPVLLPRADAAALCDLARDDEAAAVFRDIGVHSALTVPLVARGEVLGTLGLLRAGNPRPFDQQDLSLATELAARAAVSVDNARLYGRERAIALTLQHSLLPRLTGGHGGLDIACRYRPAVHEVGGDWFDVLRLADGRIGLVVGDVMGKGVRAAAIMGQLRSTIRALARLDLPPGELLGHLDDIATFLGDAIATCVYAVCDPRDGWCELSSAGHLPPALVGPDGTAHLLELDSAVPLGVGGQPFTTERRRLAAGSTLALFTDGLVEERGAPIDAGLDAVLRVLAGPPRPLEETCDALLHGLGRTTPEDDVALLLARMPPRARAPR</sequence>
<dbReference type="SMART" id="SM00091">
    <property type="entry name" value="PAS"/>
    <property type="match status" value="2"/>
</dbReference>
<dbReference type="Pfam" id="PF07228">
    <property type="entry name" value="SpoIIE"/>
    <property type="match status" value="1"/>
</dbReference>
<dbReference type="PANTHER" id="PTHR43156">
    <property type="entry name" value="STAGE II SPORULATION PROTEIN E-RELATED"/>
    <property type="match status" value="1"/>
</dbReference>
<keyword evidence="4" id="KW-1185">Reference proteome</keyword>
<dbReference type="RefSeq" id="WP_311704943.1">
    <property type="nucleotide sequence ID" value="NZ_JAVREL010000007.1"/>
</dbReference>
<feature type="domain" description="PAS" evidence="2">
    <location>
        <begin position="19"/>
        <end position="57"/>
    </location>
</feature>
<dbReference type="SMART" id="SM00065">
    <property type="entry name" value="GAF"/>
    <property type="match status" value="1"/>
</dbReference>
<dbReference type="PROSITE" id="PS50112">
    <property type="entry name" value="PAS"/>
    <property type="match status" value="2"/>
</dbReference>
<dbReference type="NCBIfam" id="TIGR00229">
    <property type="entry name" value="sensory_box"/>
    <property type="match status" value="2"/>
</dbReference>
<accession>A0ABU2MQM5</accession>
<dbReference type="InterPro" id="IPR035965">
    <property type="entry name" value="PAS-like_dom_sf"/>
</dbReference>
<dbReference type="Pfam" id="PF08448">
    <property type="entry name" value="PAS_4"/>
    <property type="match status" value="2"/>
</dbReference>
<comment type="caution">
    <text evidence="3">The sequence shown here is derived from an EMBL/GenBank/DDBJ whole genome shotgun (WGS) entry which is preliminary data.</text>
</comment>
<dbReference type="Proteomes" id="UP001183246">
    <property type="component" value="Unassembled WGS sequence"/>
</dbReference>
<evidence type="ECO:0000259" key="2">
    <source>
        <dbReference type="PROSITE" id="PS50112"/>
    </source>
</evidence>
<evidence type="ECO:0000313" key="3">
    <source>
        <dbReference type="EMBL" id="MDT0343815.1"/>
    </source>
</evidence>
<dbReference type="Gene3D" id="3.30.450.20">
    <property type="entry name" value="PAS domain"/>
    <property type="match status" value="2"/>
</dbReference>
<dbReference type="PANTHER" id="PTHR43156:SF2">
    <property type="entry name" value="STAGE II SPORULATION PROTEIN E"/>
    <property type="match status" value="1"/>
</dbReference>
<gene>
    <name evidence="3" type="ORF">RM590_14500</name>
</gene>
<dbReference type="Pfam" id="PF01590">
    <property type="entry name" value="GAF"/>
    <property type="match status" value="1"/>
</dbReference>
<evidence type="ECO:0000313" key="4">
    <source>
        <dbReference type="Proteomes" id="UP001183246"/>
    </source>
</evidence>
<dbReference type="InterPro" id="IPR029016">
    <property type="entry name" value="GAF-like_dom_sf"/>
</dbReference>
<keyword evidence="1" id="KW-0378">Hydrolase</keyword>
<proteinExistence type="predicted"/>
<dbReference type="SUPFAM" id="SSF81606">
    <property type="entry name" value="PP2C-like"/>
    <property type="match status" value="1"/>
</dbReference>
<dbReference type="CDD" id="cd00130">
    <property type="entry name" value="PAS"/>
    <property type="match status" value="2"/>
</dbReference>
<dbReference type="Gene3D" id="3.30.450.40">
    <property type="match status" value="1"/>
</dbReference>
<dbReference type="InterPro" id="IPR052016">
    <property type="entry name" value="Bact_Sigma-Reg"/>
</dbReference>
<dbReference type="SUPFAM" id="SSF55781">
    <property type="entry name" value="GAF domain-like"/>
    <property type="match status" value="1"/>
</dbReference>
<feature type="domain" description="PAS" evidence="2">
    <location>
        <begin position="133"/>
        <end position="203"/>
    </location>
</feature>